<name>A0ABQ9I1W6_9NEOP</name>
<accession>A0ABQ9I1W6</accession>
<dbReference type="CDD" id="cd03135">
    <property type="entry name" value="GATase1_DJ-1"/>
    <property type="match status" value="1"/>
</dbReference>
<evidence type="ECO:0000259" key="1">
    <source>
        <dbReference type="Pfam" id="PF01965"/>
    </source>
</evidence>
<feature type="domain" description="DJ-1/PfpI" evidence="1">
    <location>
        <begin position="3"/>
        <end position="169"/>
    </location>
</feature>
<dbReference type="InterPro" id="IPR002818">
    <property type="entry name" value="DJ-1/PfpI"/>
</dbReference>
<proteinExistence type="predicted"/>
<dbReference type="PANTHER" id="PTHR48094">
    <property type="entry name" value="PROTEIN/NUCLEIC ACID DEGLYCASE DJ-1-RELATED"/>
    <property type="match status" value="1"/>
</dbReference>
<dbReference type="Pfam" id="PF01965">
    <property type="entry name" value="DJ-1_PfpI"/>
    <property type="match status" value="1"/>
</dbReference>
<dbReference type="InterPro" id="IPR006287">
    <property type="entry name" value="DJ-1"/>
</dbReference>
<dbReference type="InterPro" id="IPR029062">
    <property type="entry name" value="Class_I_gatase-like"/>
</dbReference>
<reference evidence="2 3" key="1">
    <citation type="submission" date="2023-02" db="EMBL/GenBank/DDBJ databases">
        <title>LHISI_Scaffold_Assembly.</title>
        <authorList>
            <person name="Stuart O.P."/>
            <person name="Cleave R."/>
            <person name="Magrath M.J.L."/>
            <person name="Mikheyev A.S."/>
        </authorList>
    </citation>
    <scope>NUCLEOTIDE SEQUENCE [LARGE SCALE GENOMIC DNA]</scope>
    <source>
        <strain evidence="2">Daus_M_001</strain>
        <tissue evidence="2">Leg muscle</tissue>
    </source>
</reference>
<dbReference type="EMBL" id="JARBHB010000003">
    <property type="protein sequence ID" value="KAJ8890361.1"/>
    <property type="molecule type" value="Genomic_DNA"/>
</dbReference>
<gene>
    <name evidence="2" type="ORF">PR048_009869</name>
</gene>
<comment type="caution">
    <text evidence="2">The sequence shown here is derived from an EMBL/GenBank/DDBJ whole genome shotgun (WGS) entry which is preliminary data.</text>
</comment>
<sequence length="185" mass="19299">MSKTALVLLAGGAEEMEFVISADVLRRAGVTTTVAGLDTVNTVICSQNVGIVPDINLNDAIKKGPYDVVVLPGGLQGSKNLSASKAVGDLLKEQEHSGRLIAAICAAPTVLKTHGIAKGKSLTSYPSFKDDLIAEGYKYSDDDVVVDGKLITSRGPGTTFKFALTVAEQLVGEEIVGRVTKGLLL</sequence>
<dbReference type="InterPro" id="IPR050325">
    <property type="entry name" value="Prot/Nucl_acid_deglycase"/>
</dbReference>
<dbReference type="Gene3D" id="3.40.50.880">
    <property type="match status" value="1"/>
</dbReference>
<dbReference type="Proteomes" id="UP001159363">
    <property type="component" value="Chromosome 3"/>
</dbReference>
<evidence type="ECO:0000313" key="2">
    <source>
        <dbReference type="EMBL" id="KAJ8890361.1"/>
    </source>
</evidence>
<protein>
    <recommendedName>
        <fullName evidence="1">DJ-1/PfpI domain-containing protein</fullName>
    </recommendedName>
</protein>
<keyword evidence="3" id="KW-1185">Reference proteome</keyword>
<dbReference type="SUPFAM" id="SSF52317">
    <property type="entry name" value="Class I glutamine amidotransferase-like"/>
    <property type="match status" value="1"/>
</dbReference>
<organism evidence="2 3">
    <name type="scientific">Dryococelus australis</name>
    <dbReference type="NCBI Taxonomy" id="614101"/>
    <lineage>
        <taxon>Eukaryota</taxon>
        <taxon>Metazoa</taxon>
        <taxon>Ecdysozoa</taxon>
        <taxon>Arthropoda</taxon>
        <taxon>Hexapoda</taxon>
        <taxon>Insecta</taxon>
        <taxon>Pterygota</taxon>
        <taxon>Neoptera</taxon>
        <taxon>Polyneoptera</taxon>
        <taxon>Phasmatodea</taxon>
        <taxon>Verophasmatodea</taxon>
        <taxon>Anareolatae</taxon>
        <taxon>Phasmatidae</taxon>
        <taxon>Eurycanthinae</taxon>
        <taxon>Dryococelus</taxon>
    </lineage>
</organism>
<dbReference type="NCBIfam" id="TIGR01383">
    <property type="entry name" value="not_thiJ"/>
    <property type="match status" value="1"/>
</dbReference>
<dbReference type="PANTHER" id="PTHR48094:SF12">
    <property type="entry name" value="PARKINSON DISEASE PROTEIN 7 HOMOLOG"/>
    <property type="match status" value="1"/>
</dbReference>
<evidence type="ECO:0000313" key="3">
    <source>
        <dbReference type="Proteomes" id="UP001159363"/>
    </source>
</evidence>